<sequence length="84" mass="9490">MNAKQVLPHDLQNKTNLIPGTFSSKMSGGDGRPESINYGFKGDTVSPGKAIFAGGKRRRTRKNTTGKRRRHHNKQQSQRKKSRR</sequence>
<evidence type="ECO:0000256" key="1">
    <source>
        <dbReference type="SAM" id="MobiDB-lite"/>
    </source>
</evidence>
<evidence type="ECO:0000313" key="2">
    <source>
        <dbReference type="EMBL" id="QHS87504.1"/>
    </source>
</evidence>
<proteinExistence type="predicted"/>
<accession>A0A6C0B6L9</accession>
<name>A0A6C0B6L9_9ZZZZ</name>
<dbReference type="EMBL" id="MN739082">
    <property type="protein sequence ID" value="QHS87504.1"/>
    <property type="molecule type" value="Genomic_DNA"/>
</dbReference>
<organism evidence="2">
    <name type="scientific">viral metagenome</name>
    <dbReference type="NCBI Taxonomy" id="1070528"/>
    <lineage>
        <taxon>unclassified sequences</taxon>
        <taxon>metagenomes</taxon>
        <taxon>organismal metagenomes</taxon>
    </lineage>
</organism>
<protein>
    <submittedName>
        <fullName evidence="2">Uncharacterized protein</fullName>
    </submittedName>
</protein>
<feature type="compositionally biased region" description="Polar residues" evidence="1">
    <location>
        <begin position="13"/>
        <end position="26"/>
    </location>
</feature>
<feature type="compositionally biased region" description="Basic residues" evidence="1">
    <location>
        <begin position="55"/>
        <end position="84"/>
    </location>
</feature>
<reference evidence="2" key="1">
    <citation type="journal article" date="2020" name="Nature">
        <title>Giant virus diversity and host interactions through global metagenomics.</title>
        <authorList>
            <person name="Schulz F."/>
            <person name="Roux S."/>
            <person name="Paez-Espino D."/>
            <person name="Jungbluth S."/>
            <person name="Walsh D.A."/>
            <person name="Denef V.J."/>
            <person name="McMahon K.D."/>
            <person name="Konstantinidis K.T."/>
            <person name="Eloe-Fadrosh E.A."/>
            <person name="Kyrpides N.C."/>
            <person name="Woyke T."/>
        </authorList>
    </citation>
    <scope>NUCLEOTIDE SEQUENCE</scope>
    <source>
        <strain evidence="2">GVMAG-M-3300010157-4</strain>
    </source>
</reference>
<feature type="region of interest" description="Disordered" evidence="1">
    <location>
        <begin position="1"/>
        <end position="84"/>
    </location>
</feature>
<dbReference type="AlphaFoldDB" id="A0A6C0B6L9"/>